<feature type="domain" description="DUF5641" evidence="1">
    <location>
        <begin position="42"/>
        <end position="106"/>
    </location>
</feature>
<comment type="caution">
    <text evidence="2">The sequence shown here is derived from an EMBL/GenBank/DDBJ whole genome shotgun (WGS) entry which is preliminary data.</text>
</comment>
<name>A0AAV8VK66_9CUCU</name>
<dbReference type="Pfam" id="PF18701">
    <property type="entry name" value="DUF5641"/>
    <property type="match status" value="1"/>
</dbReference>
<organism evidence="2 3">
    <name type="scientific">Exocentrus adspersus</name>
    <dbReference type="NCBI Taxonomy" id="1586481"/>
    <lineage>
        <taxon>Eukaryota</taxon>
        <taxon>Metazoa</taxon>
        <taxon>Ecdysozoa</taxon>
        <taxon>Arthropoda</taxon>
        <taxon>Hexapoda</taxon>
        <taxon>Insecta</taxon>
        <taxon>Pterygota</taxon>
        <taxon>Neoptera</taxon>
        <taxon>Endopterygota</taxon>
        <taxon>Coleoptera</taxon>
        <taxon>Polyphaga</taxon>
        <taxon>Cucujiformia</taxon>
        <taxon>Chrysomeloidea</taxon>
        <taxon>Cerambycidae</taxon>
        <taxon>Lamiinae</taxon>
        <taxon>Acanthocinini</taxon>
        <taxon>Exocentrus</taxon>
    </lineage>
</organism>
<evidence type="ECO:0000259" key="1">
    <source>
        <dbReference type="Pfam" id="PF18701"/>
    </source>
</evidence>
<accession>A0AAV8VK66</accession>
<gene>
    <name evidence="2" type="ORF">NQ315_017521</name>
</gene>
<dbReference type="PANTHER" id="PTHR47331:SF6">
    <property type="entry name" value="DOUBLECORTIN DOMAIN-CONTAINING PROTEIN"/>
    <property type="match status" value="1"/>
</dbReference>
<dbReference type="InterPro" id="IPR040676">
    <property type="entry name" value="DUF5641"/>
</dbReference>
<reference evidence="2 3" key="1">
    <citation type="journal article" date="2023" name="Insect Mol. Biol.">
        <title>Genome sequencing provides insights into the evolution of gene families encoding plant cell wall-degrading enzymes in longhorned beetles.</title>
        <authorList>
            <person name="Shin N.R."/>
            <person name="Okamura Y."/>
            <person name="Kirsch R."/>
            <person name="Pauchet Y."/>
        </authorList>
    </citation>
    <scope>NUCLEOTIDE SEQUENCE [LARGE SCALE GENOMIC DNA]</scope>
    <source>
        <strain evidence="2">EAD_L_NR</strain>
    </source>
</reference>
<dbReference type="EMBL" id="JANEYG010000072">
    <property type="protein sequence ID" value="KAJ8914425.1"/>
    <property type="molecule type" value="Genomic_DNA"/>
</dbReference>
<dbReference type="Proteomes" id="UP001159042">
    <property type="component" value="Unassembled WGS sequence"/>
</dbReference>
<dbReference type="AlphaFoldDB" id="A0AAV8VK66"/>
<keyword evidence="3" id="KW-1185">Reference proteome</keyword>
<sequence>MNARPLTYISEDPKDLVVLSPSMFLNDQKSTENSIPCGDLRARFRTEYLGQLKLKCNEKTGQEIAIGDLVFVREGNSKRMDWPIARVVEVFPGRDGRIQFVRVKTAIEDRQ</sequence>
<proteinExistence type="predicted"/>
<evidence type="ECO:0000313" key="3">
    <source>
        <dbReference type="Proteomes" id="UP001159042"/>
    </source>
</evidence>
<protein>
    <recommendedName>
        <fullName evidence="1">DUF5641 domain-containing protein</fullName>
    </recommendedName>
</protein>
<dbReference type="PANTHER" id="PTHR47331">
    <property type="entry name" value="PHD-TYPE DOMAIN-CONTAINING PROTEIN"/>
    <property type="match status" value="1"/>
</dbReference>
<evidence type="ECO:0000313" key="2">
    <source>
        <dbReference type="EMBL" id="KAJ8914425.1"/>
    </source>
</evidence>